<dbReference type="AlphaFoldDB" id="A0A975MQ84"/>
<gene>
    <name evidence="1" type="ORF">KEF85_05535</name>
</gene>
<evidence type="ECO:0000313" key="2">
    <source>
        <dbReference type="Proteomes" id="UP000676649"/>
    </source>
</evidence>
<dbReference type="KEGG" id="mpad:KEF85_05535"/>
<dbReference type="RefSeq" id="WP_215583761.1">
    <property type="nucleotide sequence ID" value="NZ_CP073754.1"/>
</dbReference>
<accession>A0A975MQ84</accession>
<sequence length="56" mass="6654">MKAAIEQYVDREASYQREKCEDMERWQRYQLTGLAIPNETVDPWLSSWGNDSELLC</sequence>
<protein>
    <submittedName>
        <fullName evidence="1">Uncharacterized protein</fullName>
    </submittedName>
</protein>
<keyword evidence="2" id="KW-1185">Reference proteome</keyword>
<name>A0A975MQ84_9GAMM</name>
<reference evidence="1" key="1">
    <citation type="submission" date="2021-04" db="EMBL/GenBank/DDBJ databases">
        <title>Draft genome sequence data of methanotrophic Methylovulum sp. strain S1L and Methylomonas sp. strain S2AM isolated from boreal lake water columns.</title>
        <authorList>
            <person name="Rissanen A.J."/>
            <person name="Mangayil R."/>
            <person name="Svenning M.M."/>
            <person name="Khanongnuch R."/>
        </authorList>
    </citation>
    <scope>NUCLEOTIDE SEQUENCE</scope>
    <source>
        <strain evidence="1">S2AM</strain>
    </source>
</reference>
<dbReference type="Proteomes" id="UP000676649">
    <property type="component" value="Chromosome"/>
</dbReference>
<dbReference type="EMBL" id="CP073754">
    <property type="protein sequence ID" value="QWF71920.1"/>
    <property type="molecule type" value="Genomic_DNA"/>
</dbReference>
<organism evidence="1 2">
    <name type="scientific">Methylomonas paludis</name>
    <dbReference type="NCBI Taxonomy" id="1173101"/>
    <lineage>
        <taxon>Bacteria</taxon>
        <taxon>Pseudomonadati</taxon>
        <taxon>Pseudomonadota</taxon>
        <taxon>Gammaproteobacteria</taxon>
        <taxon>Methylococcales</taxon>
        <taxon>Methylococcaceae</taxon>
        <taxon>Methylomonas</taxon>
    </lineage>
</organism>
<proteinExistence type="predicted"/>
<evidence type="ECO:0000313" key="1">
    <source>
        <dbReference type="EMBL" id="QWF71920.1"/>
    </source>
</evidence>